<keyword evidence="8" id="KW-0289">Folate biosynthesis</keyword>
<accession>F4MNB4</accession>
<dbReference type="InterPro" id="IPR006390">
    <property type="entry name" value="DHP_synth_dom"/>
</dbReference>
<feature type="domain" description="Pterin-binding" evidence="9">
    <location>
        <begin position="1"/>
        <end position="250"/>
    </location>
</feature>
<protein>
    <recommendedName>
        <fullName evidence="4">dihydropteroate synthase</fullName>
        <ecNumber evidence="4">2.5.1.15</ecNumber>
    </recommendedName>
</protein>
<proteinExistence type="predicted"/>
<comment type="catalytic activity">
    <reaction evidence="1">
        <text>(7,8-dihydropterin-6-yl)methyl diphosphate + 4-aminobenzoate = 7,8-dihydropteroate + diphosphate</text>
        <dbReference type="Rhea" id="RHEA:19949"/>
        <dbReference type="ChEBI" id="CHEBI:17836"/>
        <dbReference type="ChEBI" id="CHEBI:17839"/>
        <dbReference type="ChEBI" id="CHEBI:33019"/>
        <dbReference type="ChEBI" id="CHEBI:72950"/>
        <dbReference type="EC" id="2.5.1.15"/>
    </reaction>
</comment>
<comment type="cofactor">
    <cofactor evidence="2">
        <name>Mg(2+)</name>
        <dbReference type="ChEBI" id="CHEBI:18420"/>
    </cofactor>
</comment>
<dbReference type="GO" id="GO:0046656">
    <property type="term" value="P:folic acid biosynthetic process"/>
    <property type="evidence" value="ECO:0007669"/>
    <property type="project" value="UniProtKB-KW"/>
</dbReference>
<dbReference type="GO" id="GO:0005829">
    <property type="term" value="C:cytosol"/>
    <property type="evidence" value="ECO:0007669"/>
    <property type="project" value="TreeGrafter"/>
</dbReference>
<dbReference type="InterPro" id="IPR045031">
    <property type="entry name" value="DHP_synth-like"/>
</dbReference>
<dbReference type="EC" id="2.5.1.15" evidence="4"/>
<evidence type="ECO:0000256" key="5">
    <source>
        <dbReference type="ARBA" id="ARBA00022679"/>
    </source>
</evidence>
<dbReference type="EMBL" id="FQ032830">
    <property type="protein sequence ID" value="CBL88149.1"/>
    <property type="molecule type" value="Genomic_DNA"/>
</dbReference>
<keyword evidence="7" id="KW-0460">Magnesium</keyword>
<evidence type="ECO:0000313" key="10">
    <source>
        <dbReference type="EMBL" id="CBL88149.1"/>
    </source>
</evidence>
<reference evidence="10" key="1">
    <citation type="submission" date="2010-05" db="EMBL/GenBank/DDBJ databases">
        <authorList>
            <person name="Genoscope - CEA"/>
        </authorList>
    </citation>
    <scope>NUCLEOTIDE SEQUENCE</scope>
</reference>
<keyword evidence="5 10" id="KW-0808">Transferase</keyword>
<dbReference type="PANTHER" id="PTHR20941">
    <property type="entry name" value="FOLATE SYNTHESIS PROTEINS"/>
    <property type="match status" value="1"/>
</dbReference>
<evidence type="ECO:0000256" key="1">
    <source>
        <dbReference type="ARBA" id="ARBA00000012"/>
    </source>
</evidence>
<comment type="pathway">
    <text evidence="3">Cofactor biosynthesis; tetrahydrofolate biosynthesis; 7,8-dihydrofolate from 2-amino-4-hydroxy-6-hydroxymethyl-7,8-dihydropteridine diphosphate and 4-aminobenzoate: step 1/2.</text>
</comment>
<dbReference type="GO" id="GO:0004156">
    <property type="term" value="F:dihydropteroate synthase activity"/>
    <property type="evidence" value="ECO:0007669"/>
    <property type="project" value="UniProtKB-EC"/>
</dbReference>
<evidence type="ECO:0000256" key="2">
    <source>
        <dbReference type="ARBA" id="ARBA00001946"/>
    </source>
</evidence>
<evidence type="ECO:0000256" key="6">
    <source>
        <dbReference type="ARBA" id="ARBA00022723"/>
    </source>
</evidence>
<dbReference type="PROSITE" id="PS50972">
    <property type="entry name" value="PTERIN_BINDING"/>
    <property type="match status" value="1"/>
</dbReference>
<evidence type="ECO:0000256" key="4">
    <source>
        <dbReference type="ARBA" id="ARBA00012458"/>
    </source>
</evidence>
<gene>
    <name evidence="10" type="primary">folP</name>
    <name evidence="10" type="ORF">S18_1001_0026</name>
</gene>
<dbReference type="GO" id="GO:0046654">
    <property type="term" value="P:tetrahydrofolate biosynthetic process"/>
    <property type="evidence" value="ECO:0007669"/>
    <property type="project" value="TreeGrafter"/>
</dbReference>
<dbReference type="InterPro" id="IPR011005">
    <property type="entry name" value="Dihydropteroate_synth-like_sf"/>
</dbReference>
<organism evidence="10">
    <name type="scientific">uncultured Cytophagia bacterium</name>
    <dbReference type="NCBI Taxonomy" id="768505"/>
    <lineage>
        <taxon>Bacteria</taxon>
        <taxon>Pseudomonadati</taxon>
        <taxon>Bacteroidota</taxon>
        <taxon>Cytophagia</taxon>
        <taxon>environmental samples</taxon>
    </lineage>
</organism>
<dbReference type="GO" id="GO:0046872">
    <property type="term" value="F:metal ion binding"/>
    <property type="evidence" value="ECO:0007669"/>
    <property type="project" value="UniProtKB-KW"/>
</dbReference>
<evidence type="ECO:0000256" key="3">
    <source>
        <dbReference type="ARBA" id="ARBA00004763"/>
    </source>
</evidence>
<dbReference type="PANTHER" id="PTHR20941:SF1">
    <property type="entry name" value="FOLIC ACID SYNTHESIS PROTEIN FOL1"/>
    <property type="match status" value="1"/>
</dbReference>
<sequence>MGILNVTEDSFYANSRAMDADDIFNRADKMLKEGADILDIGGYSSKPNAKGVSIKEEIRRTSHAIDLIKSHFPKALISIDTFRSEVAESALRAGAAIVNDISAGKLDTKMIDFITANQVPYIAMHMRGNPQNMQKLTKYTDIIPEILFYFSKLMERLRERGHTDLIIDPGFGFAKTRKQNFEILNNLEFFKNLESIILVGLSRKSMIYKTLDTSPSEALNGTTVLNTLALSKGADILRVHDVLPAVEAIKLTSKTLN</sequence>
<dbReference type="Gene3D" id="3.20.20.20">
    <property type="entry name" value="Dihydropteroate synthase-like"/>
    <property type="match status" value="1"/>
</dbReference>
<dbReference type="PROSITE" id="PS00793">
    <property type="entry name" value="DHPS_2"/>
    <property type="match status" value="1"/>
</dbReference>
<keyword evidence="6" id="KW-0479">Metal-binding</keyword>
<dbReference type="CDD" id="cd00739">
    <property type="entry name" value="DHPS"/>
    <property type="match status" value="1"/>
</dbReference>
<dbReference type="AlphaFoldDB" id="F4MNB4"/>
<reference evidence="10" key="2">
    <citation type="journal article" date="2012" name="Environ. Microbiol.">
        <title>Genomic content of uncultured Bacteroidetes from contrasting oceanic provinces in the North Atlantic Ocean.</title>
        <authorList>
            <person name="Gomez-Pereira P.R."/>
            <person name="Schuler M."/>
            <person name="Fuchs B.M."/>
            <person name="Bennke C."/>
            <person name="Teeling H."/>
            <person name="Waldmann J."/>
            <person name="Richter M."/>
            <person name="Barbe V."/>
            <person name="Bataille E."/>
            <person name="Glockner F.O."/>
            <person name="Amann R."/>
        </authorList>
    </citation>
    <scope>NUCLEOTIDE SEQUENCE</scope>
</reference>
<dbReference type="SUPFAM" id="SSF51717">
    <property type="entry name" value="Dihydropteroate synthetase-like"/>
    <property type="match status" value="1"/>
</dbReference>
<evidence type="ECO:0000256" key="8">
    <source>
        <dbReference type="ARBA" id="ARBA00022909"/>
    </source>
</evidence>
<dbReference type="NCBIfam" id="TIGR01496">
    <property type="entry name" value="DHPS"/>
    <property type="match status" value="1"/>
</dbReference>
<evidence type="ECO:0000259" key="9">
    <source>
        <dbReference type="PROSITE" id="PS50972"/>
    </source>
</evidence>
<dbReference type="InterPro" id="IPR000489">
    <property type="entry name" value="Pterin-binding_dom"/>
</dbReference>
<name>F4MNB4_9BACT</name>
<dbReference type="Pfam" id="PF00809">
    <property type="entry name" value="Pterin_bind"/>
    <property type="match status" value="1"/>
</dbReference>
<evidence type="ECO:0000256" key="7">
    <source>
        <dbReference type="ARBA" id="ARBA00022842"/>
    </source>
</evidence>